<dbReference type="Gene3D" id="2.60.40.10">
    <property type="entry name" value="Immunoglobulins"/>
    <property type="match status" value="1"/>
</dbReference>
<protein>
    <recommendedName>
        <fullName evidence="1">Ig-like domain-containing protein</fullName>
    </recommendedName>
</protein>
<dbReference type="PROSITE" id="PS50835">
    <property type="entry name" value="IG_LIKE"/>
    <property type="match status" value="1"/>
</dbReference>
<dbReference type="InterPro" id="IPR036179">
    <property type="entry name" value="Ig-like_dom_sf"/>
</dbReference>
<dbReference type="Pfam" id="PF00047">
    <property type="entry name" value="ig"/>
    <property type="match status" value="1"/>
</dbReference>
<dbReference type="OrthoDB" id="6090704at2759"/>
<proteinExistence type="predicted"/>
<comment type="caution">
    <text evidence="2">The sequence shown here is derived from an EMBL/GenBank/DDBJ whole genome shotgun (WGS) entry which is preliminary data.</text>
</comment>
<feature type="domain" description="Ig-like" evidence="1">
    <location>
        <begin position="1"/>
        <end position="86"/>
    </location>
</feature>
<keyword evidence="3" id="KW-1185">Reference proteome</keyword>
<dbReference type="InterPro" id="IPR013151">
    <property type="entry name" value="Immunoglobulin_dom"/>
</dbReference>
<dbReference type="InterPro" id="IPR013783">
    <property type="entry name" value="Ig-like_fold"/>
</dbReference>
<evidence type="ECO:0000313" key="2">
    <source>
        <dbReference type="EMBL" id="CAG2204099.1"/>
    </source>
</evidence>
<dbReference type="EMBL" id="CAJPWZ010000937">
    <property type="protein sequence ID" value="CAG2204099.1"/>
    <property type="molecule type" value="Genomic_DNA"/>
</dbReference>
<dbReference type="SUPFAM" id="SSF48726">
    <property type="entry name" value="Immunoglobulin"/>
    <property type="match status" value="1"/>
</dbReference>
<evidence type="ECO:0000259" key="1">
    <source>
        <dbReference type="PROSITE" id="PS50835"/>
    </source>
</evidence>
<name>A0A8S3RGC0_MYTED</name>
<evidence type="ECO:0000313" key="3">
    <source>
        <dbReference type="Proteomes" id="UP000683360"/>
    </source>
</evidence>
<sequence length="203" mass="23701">MRIGEPVTLTCTVHGVKTIDQNLTRQWSKGTESIVYNGHLDKPSEYREILTTHNQFGLLIKNLTESDLTSNYQCRYNFDTLSKQINAENFEYPSTIETTHLVYNTSSSGKIYIHLHFDKVFPEPNCTLNLENKYYQCRNSSIVKHSIYYEVFLKCEVNNCDTKPEIRCRLIKEYLIPWTTFQACKGVVYNISLPSRSKWCICK</sequence>
<dbReference type="CDD" id="cd00096">
    <property type="entry name" value="Ig"/>
    <property type="match status" value="1"/>
</dbReference>
<organism evidence="2 3">
    <name type="scientific">Mytilus edulis</name>
    <name type="common">Blue mussel</name>
    <dbReference type="NCBI Taxonomy" id="6550"/>
    <lineage>
        <taxon>Eukaryota</taxon>
        <taxon>Metazoa</taxon>
        <taxon>Spiralia</taxon>
        <taxon>Lophotrochozoa</taxon>
        <taxon>Mollusca</taxon>
        <taxon>Bivalvia</taxon>
        <taxon>Autobranchia</taxon>
        <taxon>Pteriomorphia</taxon>
        <taxon>Mytilida</taxon>
        <taxon>Mytiloidea</taxon>
        <taxon>Mytilidae</taxon>
        <taxon>Mytilinae</taxon>
        <taxon>Mytilus</taxon>
    </lineage>
</organism>
<dbReference type="AlphaFoldDB" id="A0A8S3RGC0"/>
<accession>A0A8S3RGC0</accession>
<reference evidence="2" key="1">
    <citation type="submission" date="2021-03" db="EMBL/GenBank/DDBJ databases">
        <authorList>
            <person name="Bekaert M."/>
        </authorList>
    </citation>
    <scope>NUCLEOTIDE SEQUENCE</scope>
</reference>
<dbReference type="InterPro" id="IPR007110">
    <property type="entry name" value="Ig-like_dom"/>
</dbReference>
<dbReference type="Proteomes" id="UP000683360">
    <property type="component" value="Unassembled WGS sequence"/>
</dbReference>
<gene>
    <name evidence="2" type="ORF">MEDL_18578</name>
</gene>